<feature type="domain" description="SMP" evidence="3">
    <location>
        <begin position="13"/>
        <end position="67"/>
    </location>
</feature>
<dbReference type="PANTHER" id="PTHR31174:SF7">
    <property type="entry name" value="LATE EMBRYOGENESIS ABUNDANT PROTEIN 31-RELATED"/>
    <property type="match status" value="1"/>
</dbReference>
<evidence type="ECO:0000313" key="5">
    <source>
        <dbReference type="Proteomes" id="UP001497480"/>
    </source>
</evidence>
<feature type="domain" description="SMP" evidence="3">
    <location>
        <begin position="123"/>
        <end position="180"/>
    </location>
</feature>
<dbReference type="Proteomes" id="UP001497480">
    <property type="component" value="Unassembled WGS sequence"/>
</dbReference>
<evidence type="ECO:0000259" key="3">
    <source>
        <dbReference type="Pfam" id="PF04927"/>
    </source>
</evidence>
<evidence type="ECO:0000256" key="2">
    <source>
        <dbReference type="ARBA" id="ARBA00022737"/>
    </source>
</evidence>
<dbReference type="PANTHER" id="PTHR31174">
    <property type="entry name" value="SEED MATURATION FAMILY PROTEIN"/>
    <property type="match status" value="1"/>
</dbReference>
<proteinExistence type="inferred from homology"/>
<organism evidence="4 5">
    <name type="scientific">Lupinus luteus</name>
    <name type="common">European yellow lupine</name>
    <dbReference type="NCBI Taxonomy" id="3873"/>
    <lineage>
        <taxon>Eukaryota</taxon>
        <taxon>Viridiplantae</taxon>
        <taxon>Streptophyta</taxon>
        <taxon>Embryophyta</taxon>
        <taxon>Tracheophyta</taxon>
        <taxon>Spermatophyta</taxon>
        <taxon>Magnoliopsida</taxon>
        <taxon>eudicotyledons</taxon>
        <taxon>Gunneridae</taxon>
        <taxon>Pentapetalae</taxon>
        <taxon>rosids</taxon>
        <taxon>fabids</taxon>
        <taxon>Fabales</taxon>
        <taxon>Fabaceae</taxon>
        <taxon>Papilionoideae</taxon>
        <taxon>50 kb inversion clade</taxon>
        <taxon>genistoids sensu lato</taxon>
        <taxon>core genistoids</taxon>
        <taxon>Genisteae</taxon>
        <taxon>Lupinus</taxon>
    </lineage>
</organism>
<comment type="similarity">
    <text evidence="1">Belongs to the LEA type SMP family.</text>
</comment>
<comment type="caution">
    <text evidence="4">The sequence shown here is derived from an EMBL/GenBank/DDBJ whole genome shotgun (WGS) entry which is preliminary data.</text>
</comment>
<accession>A0AAV1XFR8</accession>
<keyword evidence="5" id="KW-1185">Reference proteome</keyword>
<name>A0AAV1XFR8_LUPLU</name>
<feature type="domain" description="SMP" evidence="3">
    <location>
        <begin position="188"/>
        <end position="248"/>
    </location>
</feature>
<sequence length="251" mass="26213">MSQQHQMRPQDPIKYGDVFNVSGDLAHRPIAPQHAKKMQTAETHILGKTVPGGVAATMQSAATINERDGLLGNRDVTYNPGVTATQTHLPGRRIITESVGGQVVGQYVEAEARREEDEASNKITIGEAVEGTANTVGEKAVEESDAAAIQAAEVRASRNHAIKAAGVGASAESAAAHNSECKDEEEKIKMRDIVSDAKSKLGGEKVATVEDAVRVTAAEVRNTNNPSATVTPGGLSASLAAAATLNQTLNT</sequence>
<dbReference type="InterPro" id="IPR042971">
    <property type="entry name" value="LEA_SMP"/>
</dbReference>
<protein>
    <recommendedName>
        <fullName evidence="3">SMP domain-containing protein</fullName>
    </recommendedName>
</protein>
<gene>
    <name evidence="4" type="ORF">LLUT_LOCUS21501</name>
</gene>
<evidence type="ECO:0000313" key="4">
    <source>
        <dbReference type="EMBL" id="CAL0320441.1"/>
    </source>
</evidence>
<keyword evidence="2" id="KW-0677">Repeat</keyword>
<evidence type="ECO:0000256" key="1">
    <source>
        <dbReference type="ARBA" id="ARBA00010733"/>
    </source>
</evidence>
<dbReference type="EMBL" id="CAXHTB010000015">
    <property type="protein sequence ID" value="CAL0320441.1"/>
    <property type="molecule type" value="Genomic_DNA"/>
</dbReference>
<dbReference type="Pfam" id="PF04927">
    <property type="entry name" value="SMP"/>
    <property type="match status" value="3"/>
</dbReference>
<dbReference type="InterPro" id="IPR007011">
    <property type="entry name" value="LEA_SMP_dom"/>
</dbReference>
<dbReference type="AlphaFoldDB" id="A0AAV1XFR8"/>
<reference evidence="4 5" key="1">
    <citation type="submission" date="2024-03" db="EMBL/GenBank/DDBJ databases">
        <authorList>
            <person name="Martinez-Hernandez J."/>
        </authorList>
    </citation>
    <scope>NUCLEOTIDE SEQUENCE [LARGE SCALE GENOMIC DNA]</scope>
</reference>